<sequence>MTGVQTLLARAALGCAATVATVLLPYFRPAFEWSERTFRRRYLLLFGGLRVLLFLAVFLVLHIAARGDLPGIYIPEIQSHLLGRVPYRDYLSSYAPLFPYFYTPLYRLHPSPLTLIAFSIAAEVATAWISLRFMPRVLSEQGSRVAALLCLVNPISLQFVTIDGQNNVWIGLALAVALLALAQRREALSGAAVGASIAGIKFLPLLFTPVFPLALRRRALLWIAGCAAVVMAVYGFFVGVLHAPVLQAIQREGQIKSAGGLPFLVEAALGRDLGRLGWDLLLVVALGAVWLWGWRASRHAVPYTRGALALTTFLLPALLLTLMGLGKKTWPTYTEMVLFPLAMVIARAATGEDAGRGVRPALVAVLGAFSLLSVTAHSVWASMLSQAGAVQVHALLRVGSGPAWLLMVLEAGLFATYAALAGISCVQAGRAAADRG</sequence>
<keyword evidence="4 8" id="KW-0812">Transmembrane</keyword>
<evidence type="ECO:0000256" key="4">
    <source>
        <dbReference type="ARBA" id="ARBA00022692"/>
    </source>
</evidence>
<feature type="transmembrane region" description="Helical" evidence="8">
    <location>
        <begin position="276"/>
        <end position="294"/>
    </location>
</feature>
<keyword evidence="3 9" id="KW-0808">Transferase</keyword>
<feature type="transmembrane region" description="Helical" evidence="8">
    <location>
        <begin position="187"/>
        <end position="207"/>
    </location>
</feature>
<keyword evidence="2" id="KW-1003">Cell membrane</keyword>
<evidence type="ECO:0000256" key="1">
    <source>
        <dbReference type="ARBA" id="ARBA00004651"/>
    </source>
</evidence>
<feature type="transmembrane region" description="Helical" evidence="8">
    <location>
        <begin position="42"/>
        <end position="65"/>
    </location>
</feature>
<evidence type="ECO:0000256" key="5">
    <source>
        <dbReference type="ARBA" id="ARBA00022989"/>
    </source>
</evidence>
<feature type="transmembrane region" description="Helical" evidence="8">
    <location>
        <begin position="219"/>
        <end position="241"/>
    </location>
</feature>
<feature type="transmembrane region" description="Helical" evidence="8">
    <location>
        <begin position="6"/>
        <end position="27"/>
    </location>
</feature>
<evidence type="ECO:0000256" key="6">
    <source>
        <dbReference type="ARBA" id="ARBA00023136"/>
    </source>
</evidence>
<dbReference type="EMBL" id="JBJYXY010000001">
    <property type="protein sequence ID" value="MFN2976663.1"/>
    <property type="molecule type" value="Genomic_DNA"/>
</dbReference>
<keyword evidence="5 8" id="KW-1133">Transmembrane helix</keyword>
<evidence type="ECO:0000313" key="9">
    <source>
        <dbReference type="EMBL" id="MFN2976663.1"/>
    </source>
</evidence>
<comment type="caution">
    <text evidence="9">The sequence shown here is derived from an EMBL/GenBank/DDBJ whole genome shotgun (WGS) entry which is preliminary data.</text>
</comment>
<feature type="transmembrane region" description="Helical" evidence="8">
    <location>
        <begin position="403"/>
        <end position="426"/>
    </location>
</feature>
<dbReference type="Pfam" id="PF09594">
    <property type="entry name" value="GT87"/>
    <property type="match status" value="1"/>
</dbReference>
<evidence type="ECO:0000256" key="3">
    <source>
        <dbReference type="ARBA" id="ARBA00022679"/>
    </source>
</evidence>
<evidence type="ECO:0000256" key="8">
    <source>
        <dbReference type="SAM" id="Phobius"/>
    </source>
</evidence>
<feature type="transmembrane region" description="Helical" evidence="8">
    <location>
        <begin position="332"/>
        <end position="349"/>
    </location>
</feature>
<dbReference type="InterPro" id="IPR018584">
    <property type="entry name" value="GT87"/>
</dbReference>
<dbReference type="Proteomes" id="UP001634747">
    <property type="component" value="Unassembled WGS sequence"/>
</dbReference>
<protein>
    <submittedName>
        <fullName evidence="9">Glycosyltransferase family 87 protein</fullName>
        <ecNumber evidence="9">2.4.-.-</ecNumber>
    </submittedName>
</protein>
<organism evidence="9 10">
    <name type="scientific">Terriglobus aquaticus</name>
    <dbReference type="NCBI Taxonomy" id="940139"/>
    <lineage>
        <taxon>Bacteria</taxon>
        <taxon>Pseudomonadati</taxon>
        <taxon>Acidobacteriota</taxon>
        <taxon>Terriglobia</taxon>
        <taxon>Terriglobales</taxon>
        <taxon>Acidobacteriaceae</taxon>
        <taxon>Terriglobus</taxon>
    </lineage>
</organism>
<comment type="subcellular location">
    <subcellularLocation>
        <location evidence="1">Cell membrane</location>
        <topology evidence="1">Multi-pass membrane protein</topology>
    </subcellularLocation>
</comment>
<feature type="transmembrane region" description="Helical" evidence="8">
    <location>
        <begin position="166"/>
        <end position="182"/>
    </location>
</feature>
<accession>A0ABW9KM98</accession>
<dbReference type="GO" id="GO:0016757">
    <property type="term" value="F:glycosyltransferase activity"/>
    <property type="evidence" value="ECO:0007669"/>
    <property type="project" value="UniProtKB-KW"/>
</dbReference>
<feature type="transmembrane region" description="Helical" evidence="8">
    <location>
        <begin position="361"/>
        <end position="383"/>
    </location>
</feature>
<keyword evidence="10" id="KW-1185">Reference proteome</keyword>
<gene>
    <name evidence="9" type="ORF">ACK2TP_12890</name>
</gene>
<proteinExistence type="inferred from homology"/>
<keyword evidence="6 8" id="KW-0472">Membrane</keyword>
<evidence type="ECO:0000256" key="2">
    <source>
        <dbReference type="ARBA" id="ARBA00022475"/>
    </source>
</evidence>
<feature type="transmembrane region" description="Helical" evidence="8">
    <location>
        <begin position="306"/>
        <end position="326"/>
    </location>
</feature>
<keyword evidence="9" id="KW-0328">Glycosyltransferase</keyword>
<reference evidence="9 10" key="1">
    <citation type="submission" date="2024-12" db="EMBL/GenBank/DDBJ databases">
        <authorList>
            <person name="Lee Y."/>
        </authorList>
    </citation>
    <scope>NUCLEOTIDE SEQUENCE [LARGE SCALE GENOMIC DNA]</scope>
    <source>
        <strain evidence="9 10">03SUJ4</strain>
    </source>
</reference>
<evidence type="ECO:0000256" key="7">
    <source>
        <dbReference type="ARBA" id="ARBA00024033"/>
    </source>
</evidence>
<dbReference type="EC" id="2.4.-.-" evidence="9"/>
<evidence type="ECO:0000313" key="10">
    <source>
        <dbReference type="Proteomes" id="UP001634747"/>
    </source>
</evidence>
<comment type="similarity">
    <text evidence="7">Belongs to the glycosyltransferase 87 family.</text>
</comment>
<name>A0ABW9KM98_9BACT</name>
<dbReference type="RefSeq" id="WP_263411870.1">
    <property type="nucleotide sequence ID" value="NZ_BAABBH010000001.1"/>
</dbReference>